<protein>
    <recommendedName>
        <fullName evidence="5">Coiled-coil domain-containing protein 13</fullName>
    </recommendedName>
</protein>
<dbReference type="Proteomes" id="UP000639338">
    <property type="component" value="Unassembled WGS sequence"/>
</dbReference>
<feature type="compositionally biased region" description="Polar residues" evidence="2">
    <location>
        <begin position="324"/>
        <end position="349"/>
    </location>
</feature>
<organism evidence="3 4">
    <name type="scientific">Aphidius gifuensis</name>
    <name type="common">Parasitoid wasp</name>
    <dbReference type="NCBI Taxonomy" id="684658"/>
    <lineage>
        <taxon>Eukaryota</taxon>
        <taxon>Metazoa</taxon>
        <taxon>Ecdysozoa</taxon>
        <taxon>Arthropoda</taxon>
        <taxon>Hexapoda</taxon>
        <taxon>Insecta</taxon>
        <taxon>Pterygota</taxon>
        <taxon>Neoptera</taxon>
        <taxon>Endopterygota</taxon>
        <taxon>Hymenoptera</taxon>
        <taxon>Apocrita</taxon>
        <taxon>Ichneumonoidea</taxon>
        <taxon>Braconidae</taxon>
        <taxon>Aphidiinae</taxon>
        <taxon>Aphidius</taxon>
    </lineage>
</organism>
<dbReference type="OrthoDB" id="10070368at2759"/>
<evidence type="ECO:0000256" key="1">
    <source>
        <dbReference type="SAM" id="Coils"/>
    </source>
</evidence>
<feature type="coiled-coil region" evidence="1">
    <location>
        <begin position="199"/>
        <end position="275"/>
    </location>
</feature>
<evidence type="ECO:0000256" key="2">
    <source>
        <dbReference type="SAM" id="MobiDB-lite"/>
    </source>
</evidence>
<keyword evidence="4" id="KW-1185">Reference proteome</keyword>
<reference evidence="3 4" key="1">
    <citation type="submission" date="2020-08" db="EMBL/GenBank/DDBJ databases">
        <title>Aphidius gifuensis genome sequencing and assembly.</title>
        <authorList>
            <person name="Du Z."/>
        </authorList>
    </citation>
    <scope>NUCLEOTIDE SEQUENCE [LARGE SCALE GENOMIC DNA]</scope>
    <source>
        <strain evidence="3">YNYX2018</strain>
        <tissue evidence="3">Adults</tissue>
    </source>
</reference>
<evidence type="ECO:0008006" key="5">
    <source>
        <dbReference type="Google" id="ProtNLM"/>
    </source>
</evidence>
<feature type="coiled-coil region" evidence="1">
    <location>
        <begin position="369"/>
        <end position="417"/>
    </location>
</feature>
<sequence>MSSDKFKPADKKNIYSFENNVSFKELVEDKIPSSIKFSDKKNTRLYKISDQQSENGSLCHVLTEVEGVKFDRKNIEKPALMKNQLKNDDQVKNLREQLAQSNAKLYESKNACLSLRQELHKVQKLLQNEVGSNISISGLLNCPGNWKGRAQQIQQLQQKINDIQSKNDVDRSSRSASVIYDKKCTLQLKLMEQERKNQIETLTKELKHSEITLDDKIKKIEAYKARIKILENNINNSKRDIILLNEKKLHDNQLIEALNGQLRAVEGRYREKEMDLIFQKEKIQRDYGDIKKELGCSRLQVEQLRKKLHEREIEIDILKSSNNSLSESGKFSRPVSSKTLHDSPINTNRKNSRDSNEYVVLRLAAEAENVKLMELVALLNRRLDKERNDTDQISECLRKEKYKNAKLEKKIEKIEMTNNCRVNFGYRARCSRSSINCNSSKEELSVEKNQYKLELLEEECLALKARLATVQQEKINDLSMYKNMLDKTKNIIKDNYR</sequence>
<comment type="caution">
    <text evidence="3">The sequence shown here is derived from an EMBL/GenBank/DDBJ whole genome shotgun (WGS) entry which is preliminary data.</text>
</comment>
<accession>A0A834XUF2</accession>
<evidence type="ECO:0000313" key="3">
    <source>
        <dbReference type="EMBL" id="KAF7992260.1"/>
    </source>
</evidence>
<name>A0A834XUF2_APHGI</name>
<proteinExistence type="predicted"/>
<dbReference type="InterPro" id="IPR038929">
    <property type="entry name" value="CCDC13"/>
</dbReference>
<gene>
    <name evidence="3" type="ORF">HCN44_001585</name>
</gene>
<dbReference type="GO" id="GO:0034451">
    <property type="term" value="C:centriolar satellite"/>
    <property type="evidence" value="ECO:0007669"/>
    <property type="project" value="TreeGrafter"/>
</dbReference>
<dbReference type="PANTHER" id="PTHR31935">
    <property type="entry name" value="COILED-COIL DOMAIN-CONTAINING PROTEIN 13"/>
    <property type="match status" value="1"/>
</dbReference>
<dbReference type="GO" id="GO:0031122">
    <property type="term" value="P:cytoplasmic microtubule organization"/>
    <property type="evidence" value="ECO:0007669"/>
    <property type="project" value="TreeGrafter"/>
</dbReference>
<dbReference type="GO" id="GO:1905515">
    <property type="term" value="P:non-motile cilium assembly"/>
    <property type="evidence" value="ECO:0007669"/>
    <property type="project" value="TreeGrafter"/>
</dbReference>
<dbReference type="PANTHER" id="PTHR31935:SF1">
    <property type="entry name" value="COILED-COIL DOMAIN-CONTAINING PROTEIN 13"/>
    <property type="match status" value="1"/>
</dbReference>
<dbReference type="EMBL" id="JACMRX010000003">
    <property type="protein sequence ID" value="KAF7992260.1"/>
    <property type="molecule type" value="Genomic_DNA"/>
</dbReference>
<keyword evidence="1" id="KW-0175">Coiled coil</keyword>
<dbReference type="AlphaFoldDB" id="A0A834XUF2"/>
<feature type="region of interest" description="Disordered" evidence="2">
    <location>
        <begin position="324"/>
        <end position="351"/>
    </location>
</feature>
<feature type="coiled-coil region" evidence="1">
    <location>
        <begin position="441"/>
        <end position="473"/>
    </location>
</feature>
<evidence type="ECO:0000313" key="4">
    <source>
        <dbReference type="Proteomes" id="UP000639338"/>
    </source>
</evidence>